<keyword evidence="1" id="KW-0547">Nucleotide-binding</keyword>
<name>A0ABS5YFX2_9ACTN</name>
<sequence>MPVLIARGAGVRRRRGWLFRDLDVTIEPGELVAIVGPPGSGRTTAALALARRFRLAAGRVELTGRASLGYVPDVSAPEPVFTVAEHVRERLALLGRSRRRSVRLHGLDPQRQGQDLSPYEKQLLGLVLAQLADPAVIALDGFDDGLDAREQESLWQLLTSLAAGGVAVIVTAREVDGSRFSTVIRLGDSTSDGAAPGESVNVAPGEGDVAQGVRGGVVAVPAAIGDMGVIPGAAREDGGATSREPVDAGVLDKDPPMGGGAADSERSGERASAEVATLQVGGESGAADPGSNGGHVEVGLARSVPGRDRVSADGVGSEPNGDWADAATGIPTLSSERVGVEVVESGPGGERADARAGEPSPNGERLSEELSGSAGSGTSGASEVAGSGTSGASEVPKVAGSEASSASEAADIAGSGTSSGSVSGEVAGSGADSESGGGDVVAGEERVGEEER</sequence>
<dbReference type="InterPro" id="IPR003439">
    <property type="entry name" value="ABC_transporter-like_ATP-bd"/>
</dbReference>
<feature type="domain" description="ABC transporter" evidence="4">
    <location>
        <begin position="4"/>
        <end position="213"/>
    </location>
</feature>
<evidence type="ECO:0000313" key="6">
    <source>
        <dbReference type="Proteomes" id="UP001519654"/>
    </source>
</evidence>
<dbReference type="RefSeq" id="WP_215784197.1">
    <property type="nucleotide sequence ID" value="NZ_JAHKKG010000001.1"/>
</dbReference>
<dbReference type="PROSITE" id="PS50893">
    <property type="entry name" value="ABC_TRANSPORTER_2"/>
    <property type="match status" value="1"/>
</dbReference>
<evidence type="ECO:0000256" key="3">
    <source>
        <dbReference type="SAM" id="MobiDB-lite"/>
    </source>
</evidence>
<dbReference type="GO" id="GO:0005524">
    <property type="term" value="F:ATP binding"/>
    <property type="evidence" value="ECO:0007669"/>
    <property type="project" value="UniProtKB-KW"/>
</dbReference>
<evidence type="ECO:0000256" key="1">
    <source>
        <dbReference type="ARBA" id="ARBA00022741"/>
    </source>
</evidence>
<evidence type="ECO:0000256" key="2">
    <source>
        <dbReference type="ARBA" id="ARBA00022840"/>
    </source>
</evidence>
<keyword evidence="6" id="KW-1185">Reference proteome</keyword>
<dbReference type="PANTHER" id="PTHR43158:SF2">
    <property type="entry name" value="SKFA PEPTIDE EXPORT ATP-BINDING PROTEIN SKFE"/>
    <property type="match status" value="1"/>
</dbReference>
<dbReference type="InterPro" id="IPR003593">
    <property type="entry name" value="AAA+_ATPase"/>
</dbReference>
<reference evidence="5 6" key="1">
    <citation type="submission" date="2021-06" db="EMBL/GenBank/DDBJ databases">
        <title>Actinoplanes lichenicola sp. nov., and Actinoplanes ovalisporus sp. nov., isolated from lichen in Thailand.</title>
        <authorList>
            <person name="Saeng-In P."/>
            <person name="Kanchanasin P."/>
            <person name="Yuki M."/>
            <person name="Kudo T."/>
            <person name="Ohkuma M."/>
            <person name="Phongsopitanun W."/>
            <person name="Tanasupawat S."/>
        </authorList>
    </citation>
    <scope>NUCLEOTIDE SEQUENCE [LARGE SCALE GENOMIC DNA]</scope>
    <source>
        <strain evidence="5 6">NBRC 110975</strain>
    </source>
</reference>
<keyword evidence="2 5" id="KW-0067">ATP-binding</keyword>
<evidence type="ECO:0000259" key="4">
    <source>
        <dbReference type="PROSITE" id="PS50893"/>
    </source>
</evidence>
<dbReference type="CDD" id="cd00267">
    <property type="entry name" value="ABC_ATPase"/>
    <property type="match status" value="1"/>
</dbReference>
<feature type="region of interest" description="Disordered" evidence="3">
    <location>
        <begin position="282"/>
        <end position="452"/>
    </location>
</feature>
<dbReference type="PANTHER" id="PTHR43158">
    <property type="entry name" value="SKFA PEPTIDE EXPORT ATP-BINDING PROTEIN SKFE"/>
    <property type="match status" value="1"/>
</dbReference>
<proteinExistence type="predicted"/>
<feature type="compositionally biased region" description="Low complexity" evidence="3">
    <location>
        <begin position="334"/>
        <end position="345"/>
    </location>
</feature>
<feature type="region of interest" description="Disordered" evidence="3">
    <location>
        <begin position="234"/>
        <end position="270"/>
    </location>
</feature>
<feature type="compositionally biased region" description="Basic and acidic residues" evidence="3">
    <location>
        <begin position="234"/>
        <end position="255"/>
    </location>
</feature>
<accession>A0ABS5YFX2</accession>
<dbReference type="SUPFAM" id="SSF52540">
    <property type="entry name" value="P-loop containing nucleoside triphosphate hydrolases"/>
    <property type="match status" value="1"/>
</dbReference>
<protein>
    <submittedName>
        <fullName evidence="5">ATP-binding cassette domain-containing protein</fullName>
    </submittedName>
</protein>
<feature type="compositionally biased region" description="Low complexity" evidence="3">
    <location>
        <begin position="379"/>
        <end position="434"/>
    </location>
</feature>
<dbReference type="Pfam" id="PF00005">
    <property type="entry name" value="ABC_tran"/>
    <property type="match status" value="1"/>
</dbReference>
<dbReference type="Proteomes" id="UP001519654">
    <property type="component" value="Unassembled WGS sequence"/>
</dbReference>
<dbReference type="Gene3D" id="3.40.50.300">
    <property type="entry name" value="P-loop containing nucleotide triphosphate hydrolases"/>
    <property type="match status" value="1"/>
</dbReference>
<dbReference type="SMART" id="SM00382">
    <property type="entry name" value="AAA"/>
    <property type="match status" value="1"/>
</dbReference>
<organism evidence="5 6">
    <name type="scientific">Paractinoplanes bogorensis</name>
    <dbReference type="NCBI Taxonomy" id="1610840"/>
    <lineage>
        <taxon>Bacteria</taxon>
        <taxon>Bacillati</taxon>
        <taxon>Actinomycetota</taxon>
        <taxon>Actinomycetes</taxon>
        <taxon>Micromonosporales</taxon>
        <taxon>Micromonosporaceae</taxon>
        <taxon>Paractinoplanes</taxon>
    </lineage>
</organism>
<comment type="caution">
    <text evidence="5">The sequence shown here is derived from an EMBL/GenBank/DDBJ whole genome shotgun (WGS) entry which is preliminary data.</text>
</comment>
<dbReference type="EMBL" id="JAHKKG010000001">
    <property type="protein sequence ID" value="MBU2662221.1"/>
    <property type="molecule type" value="Genomic_DNA"/>
</dbReference>
<gene>
    <name evidence="5" type="ORF">KOI35_01740</name>
</gene>
<dbReference type="InterPro" id="IPR027417">
    <property type="entry name" value="P-loop_NTPase"/>
</dbReference>
<evidence type="ECO:0000313" key="5">
    <source>
        <dbReference type="EMBL" id="MBU2662221.1"/>
    </source>
</evidence>